<organism evidence="2 3">
    <name type="scientific">Nephila pilipes</name>
    <name type="common">Giant wood spider</name>
    <name type="synonym">Nephila maculata</name>
    <dbReference type="NCBI Taxonomy" id="299642"/>
    <lineage>
        <taxon>Eukaryota</taxon>
        <taxon>Metazoa</taxon>
        <taxon>Ecdysozoa</taxon>
        <taxon>Arthropoda</taxon>
        <taxon>Chelicerata</taxon>
        <taxon>Arachnida</taxon>
        <taxon>Araneae</taxon>
        <taxon>Araneomorphae</taxon>
        <taxon>Entelegynae</taxon>
        <taxon>Araneoidea</taxon>
        <taxon>Nephilidae</taxon>
        <taxon>Nephila</taxon>
    </lineage>
</organism>
<reference evidence="2" key="1">
    <citation type="submission" date="2020-08" db="EMBL/GenBank/DDBJ databases">
        <title>Multicomponent nature underlies the extraordinary mechanical properties of spider dragline silk.</title>
        <authorList>
            <person name="Kono N."/>
            <person name="Nakamura H."/>
            <person name="Mori M."/>
            <person name="Yoshida Y."/>
            <person name="Ohtoshi R."/>
            <person name="Malay A.D."/>
            <person name="Moran D.A.P."/>
            <person name="Tomita M."/>
            <person name="Numata K."/>
            <person name="Arakawa K."/>
        </authorList>
    </citation>
    <scope>NUCLEOTIDE SEQUENCE</scope>
</reference>
<protein>
    <submittedName>
        <fullName evidence="2">Uncharacterized protein</fullName>
    </submittedName>
</protein>
<proteinExistence type="predicted"/>
<feature type="compositionally biased region" description="Polar residues" evidence="1">
    <location>
        <begin position="1"/>
        <end position="10"/>
    </location>
</feature>
<evidence type="ECO:0000256" key="1">
    <source>
        <dbReference type="SAM" id="MobiDB-lite"/>
    </source>
</evidence>
<dbReference type="AlphaFoldDB" id="A0A8X6NG45"/>
<dbReference type="Proteomes" id="UP000887013">
    <property type="component" value="Unassembled WGS sequence"/>
</dbReference>
<accession>A0A8X6NG45</accession>
<dbReference type="EMBL" id="BMAW01103853">
    <property type="protein sequence ID" value="GFT11296.1"/>
    <property type="molecule type" value="Genomic_DNA"/>
</dbReference>
<evidence type="ECO:0000313" key="2">
    <source>
        <dbReference type="EMBL" id="GFT11296.1"/>
    </source>
</evidence>
<keyword evidence="3" id="KW-1185">Reference proteome</keyword>
<feature type="region of interest" description="Disordered" evidence="1">
    <location>
        <begin position="1"/>
        <end position="39"/>
    </location>
</feature>
<sequence>MKSDAQASQSDRQKKRISPFTRDRASLTSSGTRDLDREETNPFHRPYMWIKMHIYEASYHRATGLKIRMRKNWLINISVELSLR</sequence>
<evidence type="ECO:0000313" key="3">
    <source>
        <dbReference type="Proteomes" id="UP000887013"/>
    </source>
</evidence>
<comment type="caution">
    <text evidence="2">The sequence shown here is derived from an EMBL/GenBank/DDBJ whole genome shotgun (WGS) entry which is preliminary data.</text>
</comment>
<name>A0A8X6NG45_NEPPI</name>
<gene>
    <name evidence="2" type="ORF">NPIL_345231</name>
</gene>